<evidence type="ECO:0000313" key="3">
    <source>
        <dbReference type="Proteomes" id="UP001178148"/>
    </source>
</evidence>
<dbReference type="Proteomes" id="UP001178148">
    <property type="component" value="Unassembled WGS sequence"/>
</dbReference>
<organism evidence="2 3">
    <name type="scientific">Candidatus Endonucleibacter bathymodioli</name>
    <dbReference type="NCBI Taxonomy" id="539814"/>
    <lineage>
        <taxon>Bacteria</taxon>
        <taxon>Pseudomonadati</taxon>
        <taxon>Pseudomonadota</taxon>
        <taxon>Gammaproteobacteria</taxon>
        <taxon>Oceanospirillales</taxon>
        <taxon>Endozoicomonadaceae</taxon>
        <taxon>Candidatus Endonucleibacter</taxon>
    </lineage>
</organism>
<reference evidence="2 3" key="1">
    <citation type="journal article" date="2023" name="bioRxiv">
        <title>An intranuclear bacterial parasite of deep-sea mussels expresses apoptosis inhibitors acquired from its host.</title>
        <authorList>
            <person name="Gonzalez Porras M.A."/>
            <person name="Assie A."/>
            <person name="Tietjen M."/>
            <person name="Violette M."/>
            <person name="Kleiner M."/>
            <person name="Gruber-Vodicka H."/>
            <person name="Dubilier N."/>
            <person name="Leisch N."/>
        </authorList>
    </citation>
    <scope>NUCLEOTIDE SEQUENCE [LARGE SCALE GENOMIC DNA]</scope>
    <source>
        <strain evidence="2">IAP13</strain>
    </source>
</reference>
<proteinExistence type="predicted"/>
<keyword evidence="3" id="KW-1185">Reference proteome</keyword>
<protein>
    <submittedName>
        <fullName evidence="2">Uncharacterized protein</fullName>
    </submittedName>
</protein>
<keyword evidence="1" id="KW-0732">Signal</keyword>
<name>A0AA90NTS3_9GAMM</name>
<accession>A0AA90NTS3</accession>
<dbReference type="AlphaFoldDB" id="A0AA90NTS3"/>
<sequence length="398" mass="45308">MRKFISMISFLLNSIYFMPFSYGQDEPTTFDEIGHQLQKQACSAGGHRFNELAFGVTDESNSIIKGLIKEHGTLQAQEGSVHKGEVAIFSTVFVCDGKISYCCLDSSHGTQVIKRANKGHIGDLLPNPCVNVKRIADDSLESSHGRYDIIKSRTTYNVFEMSPEVYEIITKITENMVAHTNKKYMKMWFSFFNDYSESRHALSWHMDASTHTVEDPEFIALAVLDVTLPTDTTATTPSKLKLGSINEKYEALYCSNRPQMREPPQYGVPIMEWVYIHKYDDTPFCSIVTPDTDCFVQPLIELKNCTGTGYIIDQSMPREDGTKIVHSRDVRPYNADRVSMIIRCYCRDDADEMMGDPEYREIKKFWDENMYISVPSREECKKIAASNLEKLTIPSSGL</sequence>
<feature type="signal peptide" evidence="1">
    <location>
        <begin position="1"/>
        <end position="23"/>
    </location>
</feature>
<gene>
    <name evidence="2" type="ORF">QS748_02190</name>
</gene>
<evidence type="ECO:0000313" key="2">
    <source>
        <dbReference type="EMBL" id="MDP0588063.1"/>
    </source>
</evidence>
<dbReference type="EMBL" id="JASXSV010000002">
    <property type="protein sequence ID" value="MDP0588063.1"/>
    <property type="molecule type" value="Genomic_DNA"/>
</dbReference>
<comment type="caution">
    <text evidence="2">The sequence shown here is derived from an EMBL/GenBank/DDBJ whole genome shotgun (WGS) entry which is preliminary data.</text>
</comment>
<evidence type="ECO:0000256" key="1">
    <source>
        <dbReference type="SAM" id="SignalP"/>
    </source>
</evidence>
<feature type="chain" id="PRO_5041730474" evidence="1">
    <location>
        <begin position="24"/>
        <end position="398"/>
    </location>
</feature>